<dbReference type="SUPFAM" id="SSF46785">
    <property type="entry name" value="Winged helix' DNA-binding domain"/>
    <property type="match status" value="1"/>
</dbReference>
<dbReference type="GO" id="GO:0003700">
    <property type="term" value="F:DNA-binding transcription factor activity"/>
    <property type="evidence" value="ECO:0007669"/>
    <property type="project" value="TreeGrafter"/>
</dbReference>
<proteinExistence type="predicted"/>
<dbReference type="OrthoDB" id="9808360at2"/>
<dbReference type="PANTHER" id="PTHR33221">
    <property type="entry name" value="WINGED HELIX-TURN-HELIX TRANSCRIPTIONAL REGULATOR, RRF2 FAMILY"/>
    <property type="match status" value="1"/>
</dbReference>
<dbReference type="RefSeq" id="WP_092206399.1">
    <property type="nucleotide sequence ID" value="NZ_FOVN01000001.1"/>
</dbReference>
<dbReference type="GO" id="GO:0005829">
    <property type="term" value="C:cytosol"/>
    <property type="evidence" value="ECO:0007669"/>
    <property type="project" value="TreeGrafter"/>
</dbReference>
<dbReference type="NCBIfam" id="TIGR00738">
    <property type="entry name" value="rrf2_super"/>
    <property type="match status" value="1"/>
</dbReference>
<dbReference type="EMBL" id="FOVN01000001">
    <property type="protein sequence ID" value="SFN50549.1"/>
    <property type="molecule type" value="Genomic_DNA"/>
</dbReference>
<dbReference type="Proteomes" id="UP000198705">
    <property type="component" value="Unassembled WGS sequence"/>
</dbReference>
<dbReference type="Gene3D" id="1.10.10.10">
    <property type="entry name" value="Winged helix-like DNA-binding domain superfamily/Winged helix DNA-binding domain"/>
    <property type="match status" value="1"/>
</dbReference>
<name>A0A1I4ZKR1_9FLAO</name>
<dbReference type="InterPro" id="IPR036388">
    <property type="entry name" value="WH-like_DNA-bd_sf"/>
</dbReference>
<keyword evidence="2" id="KW-1185">Reference proteome</keyword>
<dbReference type="InterPro" id="IPR000944">
    <property type="entry name" value="Tscrpt_reg_Rrf2"/>
</dbReference>
<dbReference type="InterPro" id="IPR036390">
    <property type="entry name" value="WH_DNA-bd_sf"/>
</dbReference>
<accession>A0A1I4ZKR1</accession>
<dbReference type="PANTHER" id="PTHR33221:SF14">
    <property type="entry name" value="HTH-TYPE TRANSCRIPTIONAL REGULATOR AQ_268-RELATED"/>
    <property type="match status" value="1"/>
</dbReference>
<evidence type="ECO:0000313" key="1">
    <source>
        <dbReference type="EMBL" id="SFN50549.1"/>
    </source>
</evidence>
<dbReference type="PROSITE" id="PS51197">
    <property type="entry name" value="HTH_RRF2_2"/>
    <property type="match status" value="1"/>
</dbReference>
<evidence type="ECO:0000313" key="2">
    <source>
        <dbReference type="Proteomes" id="UP000198705"/>
    </source>
</evidence>
<dbReference type="AlphaFoldDB" id="A0A1I4ZKR1"/>
<reference evidence="2" key="1">
    <citation type="submission" date="2016-10" db="EMBL/GenBank/DDBJ databases">
        <authorList>
            <person name="Varghese N."/>
            <person name="Submissions S."/>
        </authorList>
    </citation>
    <scope>NUCLEOTIDE SEQUENCE [LARGE SCALE GENOMIC DNA]</scope>
    <source>
        <strain evidence="2">DSM 23925</strain>
    </source>
</reference>
<protein>
    <submittedName>
        <fullName evidence="1">Transcriptional regulator, BadM/Rrf2 family</fullName>
    </submittedName>
</protein>
<organism evidence="1 2">
    <name type="scientific">Bizionia echini</name>
    <dbReference type="NCBI Taxonomy" id="649333"/>
    <lineage>
        <taxon>Bacteria</taxon>
        <taxon>Pseudomonadati</taxon>
        <taxon>Bacteroidota</taxon>
        <taxon>Flavobacteriia</taxon>
        <taxon>Flavobacteriales</taxon>
        <taxon>Flavobacteriaceae</taxon>
        <taxon>Bizionia</taxon>
    </lineage>
</organism>
<gene>
    <name evidence="1" type="ORF">SAMN04487989_101878</name>
</gene>
<dbReference type="Pfam" id="PF02082">
    <property type="entry name" value="Rrf2"/>
    <property type="match status" value="1"/>
</dbReference>
<dbReference type="STRING" id="649333.SAMN04487989_101878"/>
<sequence length="171" mass="19529">MYKKIGLKYLFYIFEKKTVLSNACQYAIRSILYLGMCSDIDHKIGVKIISEELEAPQPFLAKLLQQLNKNKLVTSVKGPHGGFYLSDDNKQRTVWDIVLVIDGHDKFNQCFLGLSKCGDDNPCPVHFTVSAFKQKILKDFKEKSIAEFVDDIKLKGRYISLKAFDVLEEPS</sequence>